<evidence type="ECO:0000313" key="22">
    <source>
        <dbReference type="Proteomes" id="UP000255108"/>
    </source>
</evidence>
<evidence type="ECO:0000256" key="10">
    <source>
        <dbReference type="ARBA" id="ARBA00022984"/>
    </source>
</evidence>
<dbReference type="Pfam" id="PF03717">
    <property type="entry name" value="PBP_dimer"/>
    <property type="match status" value="1"/>
</dbReference>
<comment type="similarity">
    <text evidence="16">Belongs to the transpeptidase family. FtsI subfamily.</text>
</comment>
<proteinExistence type="inferred from homology"/>
<evidence type="ECO:0000256" key="2">
    <source>
        <dbReference type="ARBA" id="ARBA00022475"/>
    </source>
</evidence>
<dbReference type="InterPro" id="IPR005311">
    <property type="entry name" value="PBP_dimer"/>
</dbReference>
<evidence type="ECO:0000256" key="1">
    <source>
        <dbReference type="ARBA" id="ARBA00004370"/>
    </source>
</evidence>
<dbReference type="GO" id="GO:0009002">
    <property type="term" value="F:serine-type D-Ala-D-Ala carboxypeptidase activity"/>
    <property type="evidence" value="ECO:0007669"/>
    <property type="project" value="UniProtKB-UniRule"/>
</dbReference>
<reference evidence="21 23" key="2">
    <citation type="submission" date="2019-03" db="EMBL/GenBank/DDBJ databases">
        <title>Genomic Encyclopedia of Type Strains, Phase IV (KMG-IV): sequencing the most valuable type-strain genomes for metagenomic binning, comparative biology and taxonomic classification.</title>
        <authorList>
            <person name="Goeker M."/>
        </authorList>
    </citation>
    <scope>NUCLEOTIDE SEQUENCE [LARGE SCALE GENOMIC DNA]</scope>
    <source>
        <strain evidence="21 23">DSM 3764</strain>
    </source>
</reference>
<dbReference type="GO" id="GO:0005886">
    <property type="term" value="C:plasma membrane"/>
    <property type="evidence" value="ECO:0007669"/>
    <property type="project" value="UniProtKB-SubCell"/>
</dbReference>
<dbReference type="GO" id="GO:0008955">
    <property type="term" value="F:peptidoglycan glycosyltransferase activity"/>
    <property type="evidence" value="ECO:0007669"/>
    <property type="project" value="InterPro"/>
</dbReference>
<dbReference type="RefSeq" id="WP_115230056.1">
    <property type="nucleotide sequence ID" value="NZ_CAWOLO010000013.1"/>
</dbReference>
<dbReference type="PANTHER" id="PTHR30627">
    <property type="entry name" value="PEPTIDOGLYCAN D,D-TRANSPEPTIDASE"/>
    <property type="match status" value="1"/>
</dbReference>
<reference evidence="20 22" key="1">
    <citation type="submission" date="2018-06" db="EMBL/GenBank/DDBJ databases">
        <authorList>
            <consortium name="Pathogen Informatics"/>
            <person name="Doyle S."/>
        </authorList>
    </citation>
    <scope>NUCLEOTIDE SEQUENCE [LARGE SCALE GENOMIC DNA]</scope>
    <source>
        <strain evidence="20 22">NCTC11159</strain>
    </source>
</reference>
<evidence type="ECO:0000313" key="21">
    <source>
        <dbReference type="EMBL" id="TCU82988.1"/>
    </source>
</evidence>
<dbReference type="PANTHER" id="PTHR30627:SF1">
    <property type="entry name" value="PEPTIDOGLYCAN D,D-TRANSPEPTIDASE FTSI"/>
    <property type="match status" value="1"/>
</dbReference>
<dbReference type="InterPro" id="IPR050515">
    <property type="entry name" value="Beta-lactam/transpept"/>
</dbReference>
<sequence>MKLARPPRQVGGQSRHQRFAAPQPKLERWRVWVVVGFLLSLFAVLLGRGLYLQAWNEGFLQEQGDARYMRNLKQASNRGMITDRNGEPLAISTPVQSIWASPRGMTLLPAGQERPADWEPKSEKDPVPVSRSELKKLAAALQLPEEELNKKLSNSRKNSKGEEIRPDFLWLRRHMSPNDAKAVMALNVPGVYTQTEYRRYYPAGDVMAHIVGFTDIDGKGQEGFELTREAMLAGKPGSRTVIRDRRGYIVEDVSTIVPAKDGETLQLSIDRKIQYLAYRELKKGIEAAGAVAGAAVVLDAKTGEVLALANLPSYNPNSRERVDLARKRNRVLTDTYEPGSTMKPFVVAAALEQGIIKPSTIIQTSPGRMTIGPATFKDTRDYGALNPEGVLKHSSNVGAAKIGLMLSREELWGYFNNYGFGASTHSGFPGEAFGRVRPWKTWRPIEQATMSFGHGLSVSLMQMARGYSMFTNHGEMKPITFTKMVAPSPGKQVISAQTADLVKNMLEAVTQAGGTAVRAQIVGFRVGGKTGTARKIVNGQYSREKYEVSFIGFAPVSNPRLIVAVLIDEPSTVGNRYYGGTVSAPVFQEIMSGSLRMLGVPPDAPITNILLPGLDAPELKEET</sequence>
<keyword evidence="5 16" id="KW-0121">Carboxypeptidase</keyword>
<keyword evidence="7 16" id="KW-0812">Transmembrane</keyword>
<evidence type="ECO:0000256" key="16">
    <source>
        <dbReference type="HAMAP-Rule" id="MF_02080"/>
    </source>
</evidence>
<comment type="subcellular location">
    <subcellularLocation>
        <location evidence="16">Cell inner membrane</location>
        <topology evidence="16">Single-pass membrane protein</topology>
    </subcellularLocation>
    <subcellularLocation>
        <location evidence="1">Membrane</location>
    </subcellularLocation>
</comment>
<evidence type="ECO:0000256" key="14">
    <source>
        <dbReference type="ARBA" id="ARBA00023306"/>
    </source>
</evidence>
<dbReference type="InterPro" id="IPR036138">
    <property type="entry name" value="PBP_dimer_sf"/>
</dbReference>
<feature type="domain" description="Penicillin-binding protein dimerisation" evidence="19">
    <location>
        <begin position="75"/>
        <end position="252"/>
    </location>
</feature>
<keyword evidence="13 16" id="KW-0717">Septation</keyword>
<name>A0A377SUU7_9NEIS</name>
<evidence type="ECO:0000259" key="19">
    <source>
        <dbReference type="Pfam" id="PF03717"/>
    </source>
</evidence>
<dbReference type="Gene3D" id="3.90.1310.10">
    <property type="entry name" value="Penicillin-binding protein 2a (Domain 2)"/>
    <property type="match status" value="1"/>
</dbReference>
<evidence type="ECO:0000256" key="8">
    <source>
        <dbReference type="ARBA" id="ARBA00022801"/>
    </source>
</evidence>
<dbReference type="GO" id="GO:0008658">
    <property type="term" value="F:penicillin binding"/>
    <property type="evidence" value="ECO:0007669"/>
    <property type="project" value="InterPro"/>
</dbReference>
<evidence type="ECO:0000256" key="11">
    <source>
        <dbReference type="ARBA" id="ARBA00022989"/>
    </source>
</evidence>
<feature type="compositionally biased region" description="Basic and acidic residues" evidence="17">
    <location>
        <begin position="114"/>
        <end position="130"/>
    </location>
</feature>
<evidence type="ECO:0000256" key="17">
    <source>
        <dbReference type="SAM" id="MobiDB-lite"/>
    </source>
</evidence>
<keyword evidence="14 16" id="KW-0131">Cell cycle</keyword>
<keyword evidence="23" id="KW-1185">Reference proteome</keyword>
<accession>A0A377SUU7</accession>
<organism evidence="20 22">
    <name type="scientific">Iodobacter fluviatilis</name>
    <dbReference type="NCBI Taxonomy" id="537"/>
    <lineage>
        <taxon>Bacteria</taxon>
        <taxon>Pseudomonadati</taxon>
        <taxon>Pseudomonadota</taxon>
        <taxon>Betaproteobacteria</taxon>
        <taxon>Neisseriales</taxon>
        <taxon>Chitinibacteraceae</taxon>
        <taxon>Iodobacter</taxon>
    </lineage>
</organism>
<dbReference type="AlphaFoldDB" id="A0A377SUU7"/>
<protein>
    <recommendedName>
        <fullName evidence="16">Peptidoglycan D,D-transpeptidase FtsI</fullName>
        <ecNumber evidence="16">3.4.16.4</ecNumber>
    </recommendedName>
    <alternativeName>
        <fullName evidence="16">Penicillin-binding protein 3</fullName>
        <shortName evidence="16">PBP-3</shortName>
    </alternativeName>
</protein>
<keyword evidence="11 16" id="KW-1133">Transmembrane helix</keyword>
<comment type="pathway">
    <text evidence="16">Cell wall biogenesis; peptidoglycan biosynthesis.</text>
</comment>
<keyword evidence="3 16" id="KW-0997">Cell inner membrane</keyword>
<evidence type="ECO:0000256" key="6">
    <source>
        <dbReference type="ARBA" id="ARBA00022670"/>
    </source>
</evidence>
<feature type="region of interest" description="Disordered" evidence="17">
    <location>
        <begin position="110"/>
        <end position="130"/>
    </location>
</feature>
<keyword evidence="9 16" id="KW-0133">Cell shape</keyword>
<evidence type="ECO:0000256" key="3">
    <source>
        <dbReference type="ARBA" id="ARBA00022519"/>
    </source>
</evidence>
<evidence type="ECO:0000259" key="18">
    <source>
        <dbReference type="Pfam" id="PF00905"/>
    </source>
</evidence>
<dbReference type="Gene3D" id="3.40.710.10">
    <property type="entry name" value="DD-peptidase/beta-lactamase superfamily"/>
    <property type="match status" value="1"/>
</dbReference>
<keyword evidence="4 16" id="KW-0132">Cell division</keyword>
<dbReference type="InterPro" id="IPR037532">
    <property type="entry name" value="FtsI_transpept"/>
</dbReference>
<keyword evidence="15 16" id="KW-0961">Cell wall biogenesis/degradation</keyword>
<dbReference type="HAMAP" id="MF_02080">
    <property type="entry name" value="FtsI_transpept"/>
    <property type="match status" value="1"/>
</dbReference>
<feature type="domain" description="Penicillin-binding protein transpeptidase" evidence="18">
    <location>
        <begin position="293"/>
        <end position="591"/>
    </location>
</feature>
<evidence type="ECO:0000313" key="23">
    <source>
        <dbReference type="Proteomes" id="UP000295794"/>
    </source>
</evidence>
<dbReference type="SUPFAM" id="SSF56519">
    <property type="entry name" value="Penicillin binding protein dimerisation domain"/>
    <property type="match status" value="1"/>
</dbReference>
<dbReference type="OrthoDB" id="9789078at2"/>
<dbReference type="UniPathway" id="UPA00219"/>
<dbReference type="GO" id="GO:0071555">
    <property type="term" value="P:cell wall organization"/>
    <property type="evidence" value="ECO:0007669"/>
    <property type="project" value="UniProtKB-KW"/>
</dbReference>
<keyword evidence="8 16" id="KW-0378">Hydrolase</keyword>
<evidence type="ECO:0000256" key="13">
    <source>
        <dbReference type="ARBA" id="ARBA00023210"/>
    </source>
</evidence>
<dbReference type="Pfam" id="PF00905">
    <property type="entry name" value="Transpeptidase"/>
    <property type="match status" value="1"/>
</dbReference>
<evidence type="ECO:0000256" key="5">
    <source>
        <dbReference type="ARBA" id="ARBA00022645"/>
    </source>
</evidence>
<feature type="transmembrane region" description="Helical" evidence="16">
    <location>
        <begin position="31"/>
        <end position="51"/>
    </location>
</feature>
<evidence type="ECO:0000256" key="4">
    <source>
        <dbReference type="ARBA" id="ARBA00022618"/>
    </source>
</evidence>
<keyword evidence="12 16" id="KW-0472">Membrane</keyword>
<dbReference type="EC" id="3.4.16.4" evidence="16"/>
<comment type="function">
    <text evidence="16">Catalyzes cross-linking of the peptidoglycan cell wall at the division septum.</text>
</comment>
<comment type="catalytic activity">
    <reaction evidence="16">
        <text>Preferential cleavage: (Ac)2-L-Lys-D-Ala-|-D-Ala. Also transpeptidation of peptidyl-alanyl moieties that are N-acyl substituents of D-alanine.</text>
        <dbReference type="EC" id="3.4.16.4"/>
    </reaction>
</comment>
<dbReference type="InterPro" id="IPR001460">
    <property type="entry name" value="PCN-bd_Tpept"/>
</dbReference>
<evidence type="ECO:0000256" key="12">
    <source>
        <dbReference type="ARBA" id="ARBA00023136"/>
    </source>
</evidence>
<dbReference type="Gene3D" id="3.30.450.330">
    <property type="match status" value="1"/>
</dbReference>
<dbReference type="GO" id="GO:0000917">
    <property type="term" value="P:division septum assembly"/>
    <property type="evidence" value="ECO:0007669"/>
    <property type="project" value="UniProtKB-KW"/>
</dbReference>
<dbReference type="GO" id="GO:0006508">
    <property type="term" value="P:proteolysis"/>
    <property type="evidence" value="ECO:0007669"/>
    <property type="project" value="UniProtKB-KW"/>
</dbReference>
<dbReference type="Proteomes" id="UP000255108">
    <property type="component" value="Unassembled WGS sequence"/>
</dbReference>
<evidence type="ECO:0000313" key="20">
    <source>
        <dbReference type="EMBL" id="STR45811.1"/>
    </source>
</evidence>
<evidence type="ECO:0000256" key="9">
    <source>
        <dbReference type="ARBA" id="ARBA00022960"/>
    </source>
</evidence>
<keyword evidence="10 16" id="KW-0573">Peptidoglycan synthesis</keyword>
<dbReference type="GO" id="GO:0043093">
    <property type="term" value="P:FtsZ-dependent cytokinesis"/>
    <property type="evidence" value="ECO:0007669"/>
    <property type="project" value="UniProtKB-UniRule"/>
</dbReference>
<dbReference type="GO" id="GO:0009252">
    <property type="term" value="P:peptidoglycan biosynthetic process"/>
    <property type="evidence" value="ECO:0007669"/>
    <property type="project" value="UniProtKB-UniRule"/>
</dbReference>
<dbReference type="Proteomes" id="UP000295794">
    <property type="component" value="Unassembled WGS sequence"/>
</dbReference>
<evidence type="ECO:0000256" key="7">
    <source>
        <dbReference type="ARBA" id="ARBA00022692"/>
    </source>
</evidence>
<dbReference type="SUPFAM" id="SSF56601">
    <property type="entry name" value="beta-lactamase/transpeptidase-like"/>
    <property type="match status" value="1"/>
</dbReference>
<keyword evidence="6 16" id="KW-0645">Protease</keyword>
<dbReference type="InterPro" id="IPR012338">
    <property type="entry name" value="Beta-lactam/transpept-like"/>
</dbReference>
<gene>
    <name evidence="20" type="primary">penA</name>
    <name evidence="16" type="synonym">ftsI</name>
    <name evidence="21" type="ORF">EV682_11348</name>
    <name evidence="20" type="ORF">NCTC11159_04401</name>
</gene>
<feature type="active site" description="Acyl-ester intermediate" evidence="16">
    <location>
        <position position="340"/>
    </location>
</feature>
<dbReference type="EMBL" id="UGHR01000006">
    <property type="protein sequence ID" value="STR45811.1"/>
    <property type="molecule type" value="Genomic_DNA"/>
</dbReference>
<evidence type="ECO:0000256" key="15">
    <source>
        <dbReference type="ARBA" id="ARBA00023316"/>
    </source>
</evidence>
<dbReference type="GO" id="GO:0008360">
    <property type="term" value="P:regulation of cell shape"/>
    <property type="evidence" value="ECO:0007669"/>
    <property type="project" value="UniProtKB-KW"/>
</dbReference>
<dbReference type="EMBL" id="SMBT01000013">
    <property type="protein sequence ID" value="TCU82988.1"/>
    <property type="molecule type" value="Genomic_DNA"/>
</dbReference>
<keyword evidence="2 16" id="KW-1003">Cell membrane</keyword>